<evidence type="ECO:0000256" key="4">
    <source>
        <dbReference type="ARBA" id="ARBA00005975"/>
    </source>
</evidence>
<dbReference type="GO" id="GO:0008270">
    <property type="term" value="F:zinc ion binding"/>
    <property type="evidence" value="ECO:0007669"/>
    <property type="project" value="TreeGrafter"/>
</dbReference>
<comment type="similarity">
    <text evidence="4">Belongs to the CDIP1/LITAF family.</text>
</comment>
<dbReference type="GO" id="GO:0098560">
    <property type="term" value="C:cytoplasmic side of late endosome membrane"/>
    <property type="evidence" value="ECO:0007669"/>
    <property type="project" value="TreeGrafter"/>
</dbReference>
<dbReference type="GO" id="GO:0098574">
    <property type="term" value="C:cytoplasmic side of lysosomal membrane"/>
    <property type="evidence" value="ECO:0007669"/>
    <property type="project" value="TreeGrafter"/>
</dbReference>
<keyword evidence="9" id="KW-1133">Transmembrane helix</keyword>
<keyword evidence="12" id="KW-1185">Reference proteome</keyword>
<evidence type="ECO:0000256" key="2">
    <source>
        <dbReference type="ARBA" id="ARBA00004414"/>
    </source>
</evidence>
<dbReference type="PROSITE" id="PS51837">
    <property type="entry name" value="LITAF"/>
    <property type="match status" value="1"/>
</dbReference>
<evidence type="ECO:0000256" key="9">
    <source>
        <dbReference type="SAM" id="Phobius"/>
    </source>
</evidence>
<feature type="domain" description="LITAF" evidence="10">
    <location>
        <begin position="120"/>
        <end position="205"/>
    </location>
</feature>
<name>A0A8T3DJ01_9TELE</name>
<dbReference type="Proteomes" id="UP000829720">
    <property type="component" value="Unassembled WGS sequence"/>
</dbReference>
<dbReference type="EMBL" id="JAERUA010000008">
    <property type="protein sequence ID" value="KAI1896030.1"/>
    <property type="molecule type" value="Genomic_DNA"/>
</dbReference>
<feature type="coiled-coil region" evidence="8">
    <location>
        <begin position="54"/>
        <end position="81"/>
    </location>
</feature>
<sequence>MSGTSEIPVLENVLEELYVLGRRQLRLEERCAILMKQYEFMRKANTDVEKPTELAKIEKELETLEKKKEEQLQRKNSIINQKPLQTDDHRPPTHNFPPPPVYDLPCANTNIYSNTAPPSTPAPEVITDVEDLPPFSSKTQCPSCEGYVSTEIFYRVGSATWLLCFVATILGCVAGCCVMPFCFEGTKDIGHRCPKCQKEIHVIQRL</sequence>
<evidence type="ECO:0000256" key="8">
    <source>
        <dbReference type="SAM" id="Coils"/>
    </source>
</evidence>
<evidence type="ECO:0000256" key="1">
    <source>
        <dbReference type="ARBA" id="ARBA00004125"/>
    </source>
</evidence>
<dbReference type="PANTHER" id="PTHR23292">
    <property type="entry name" value="LIPOPOLYSACCHARIDE-INDUCED TUMOR NECROSIS FACTOR-ALPHA FACTOR"/>
    <property type="match status" value="1"/>
</dbReference>
<evidence type="ECO:0000256" key="6">
    <source>
        <dbReference type="ARBA" id="ARBA00022833"/>
    </source>
</evidence>
<organism evidence="11 12">
    <name type="scientific">Albula goreensis</name>
    <dbReference type="NCBI Taxonomy" id="1534307"/>
    <lineage>
        <taxon>Eukaryota</taxon>
        <taxon>Metazoa</taxon>
        <taxon>Chordata</taxon>
        <taxon>Craniata</taxon>
        <taxon>Vertebrata</taxon>
        <taxon>Euteleostomi</taxon>
        <taxon>Actinopterygii</taxon>
        <taxon>Neopterygii</taxon>
        <taxon>Teleostei</taxon>
        <taxon>Albuliformes</taxon>
        <taxon>Albulidae</taxon>
        <taxon>Albula</taxon>
    </lineage>
</organism>
<accession>A0A8T3DJ01</accession>
<reference evidence="11" key="1">
    <citation type="submission" date="2021-01" db="EMBL/GenBank/DDBJ databases">
        <authorList>
            <person name="Zahm M."/>
            <person name="Roques C."/>
            <person name="Cabau C."/>
            <person name="Klopp C."/>
            <person name="Donnadieu C."/>
            <person name="Jouanno E."/>
            <person name="Lampietro C."/>
            <person name="Louis A."/>
            <person name="Herpin A."/>
            <person name="Echchiki A."/>
            <person name="Berthelot C."/>
            <person name="Parey E."/>
            <person name="Roest-Crollius H."/>
            <person name="Braasch I."/>
            <person name="Postlethwait J."/>
            <person name="Bobe J."/>
            <person name="Montfort J."/>
            <person name="Bouchez O."/>
            <person name="Begum T."/>
            <person name="Mejri S."/>
            <person name="Adams A."/>
            <person name="Chen W.-J."/>
            <person name="Guiguen Y."/>
        </authorList>
    </citation>
    <scope>NUCLEOTIDE SEQUENCE</scope>
    <source>
        <tissue evidence="11">Blood</tissue>
    </source>
</reference>
<keyword evidence="7 9" id="KW-0472">Membrane</keyword>
<feature type="transmembrane region" description="Helical" evidence="9">
    <location>
        <begin position="159"/>
        <end position="183"/>
    </location>
</feature>
<evidence type="ECO:0000256" key="5">
    <source>
        <dbReference type="ARBA" id="ARBA00022723"/>
    </source>
</evidence>
<keyword evidence="9" id="KW-0812">Transmembrane</keyword>
<gene>
    <name evidence="11" type="ORF">AGOR_G00090600</name>
</gene>
<dbReference type="SMART" id="SM00714">
    <property type="entry name" value="LITAF"/>
    <property type="match status" value="1"/>
</dbReference>
<protein>
    <recommendedName>
        <fullName evidence="10">LITAF domain-containing protein</fullName>
    </recommendedName>
</protein>
<evidence type="ECO:0000256" key="7">
    <source>
        <dbReference type="ARBA" id="ARBA00023136"/>
    </source>
</evidence>
<evidence type="ECO:0000259" key="10">
    <source>
        <dbReference type="PROSITE" id="PS51837"/>
    </source>
</evidence>
<keyword evidence="5" id="KW-0479">Metal-binding</keyword>
<evidence type="ECO:0000313" key="12">
    <source>
        <dbReference type="Proteomes" id="UP000829720"/>
    </source>
</evidence>
<dbReference type="OrthoDB" id="4713066at2759"/>
<keyword evidence="6" id="KW-0862">Zinc</keyword>
<dbReference type="GO" id="GO:0005634">
    <property type="term" value="C:nucleus"/>
    <property type="evidence" value="ECO:0007669"/>
    <property type="project" value="TreeGrafter"/>
</dbReference>
<dbReference type="InterPro" id="IPR037519">
    <property type="entry name" value="LITAF_fam"/>
</dbReference>
<keyword evidence="8" id="KW-0175">Coiled coil</keyword>
<comment type="caution">
    <text evidence="11">The sequence shown here is derived from an EMBL/GenBank/DDBJ whole genome shotgun (WGS) entry which is preliminary data.</text>
</comment>
<evidence type="ECO:0000256" key="3">
    <source>
        <dbReference type="ARBA" id="ARBA00004630"/>
    </source>
</evidence>
<comment type="subcellular location">
    <subcellularLocation>
        <location evidence="1">Endosome membrane</location>
        <topology evidence="1">Peripheral membrane protein</topology>
        <orientation evidence="1">Cytoplasmic side</orientation>
    </subcellularLocation>
    <subcellularLocation>
        <location evidence="2">Late endosome membrane</location>
    </subcellularLocation>
    <subcellularLocation>
        <location evidence="3">Lysosome membrane</location>
        <topology evidence="3">Peripheral membrane protein</topology>
        <orientation evidence="3">Cytoplasmic side</orientation>
    </subcellularLocation>
</comment>
<dbReference type="Pfam" id="PF10601">
    <property type="entry name" value="zf-LITAF-like"/>
    <property type="match status" value="1"/>
</dbReference>
<dbReference type="AlphaFoldDB" id="A0A8T3DJ01"/>
<evidence type="ECO:0000313" key="11">
    <source>
        <dbReference type="EMBL" id="KAI1896030.1"/>
    </source>
</evidence>
<dbReference type="InterPro" id="IPR006629">
    <property type="entry name" value="LITAF"/>
</dbReference>
<dbReference type="PANTHER" id="PTHR23292:SF35">
    <property type="entry name" value="LITAF DOMAIN-CONTAINING PROTEIN"/>
    <property type="match status" value="1"/>
</dbReference>
<proteinExistence type="inferred from homology"/>